<keyword evidence="2" id="KW-1185">Reference proteome</keyword>
<organism evidence="1 2">
    <name type="scientific">Scortum barcoo</name>
    <name type="common">barcoo grunter</name>
    <dbReference type="NCBI Taxonomy" id="214431"/>
    <lineage>
        <taxon>Eukaryota</taxon>
        <taxon>Metazoa</taxon>
        <taxon>Chordata</taxon>
        <taxon>Craniata</taxon>
        <taxon>Vertebrata</taxon>
        <taxon>Euteleostomi</taxon>
        <taxon>Actinopterygii</taxon>
        <taxon>Neopterygii</taxon>
        <taxon>Teleostei</taxon>
        <taxon>Neoteleostei</taxon>
        <taxon>Acanthomorphata</taxon>
        <taxon>Eupercaria</taxon>
        <taxon>Centrarchiformes</taxon>
        <taxon>Terapontoidei</taxon>
        <taxon>Terapontidae</taxon>
        <taxon>Scortum</taxon>
    </lineage>
</organism>
<proteinExistence type="predicted"/>
<evidence type="ECO:0000313" key="1">
    <source>
        <dbReference type="EMBL" id="KAI3376620.1"/>
    </source>
</evidence>
<gene>
    <name evidence="1" type="ORF">L3Q82_017058</name>
</gene>
<dbReference type="Proteomes" id="UP000831701">
    <property type="component" value="Chromosome 2"/>
</dbReference>
<reference evidence="1" key="1">
    <citation type="submission" date="2022-04" db="EMBL/GenBank/DDBJ databases">
        <title>Jade perch genome.</title>
        <authorList>
            <person name="Chao B."/>
        </authorList>
    </citation>
    <scope>NUCLEOTIDE SEQUENCE</scope>
    <source>
        <strain evidence="1">CB-2022</strain>
    </source>
</reference>
<dbReference type="EMBL" id="CM041532">
    <property type="protein sequence ID" value="KAI3376620.1"/>
    <property type="molecule type" value="Genomic_DNA"/>
</dbReference>
<evidence type="ECO:0000313" key="2">
    <source>
        <dbReference type="Proteomes" id="UP000831701"/>
    </source>
</evidence>
<protein>
    <submittedName>
        <fullName evidence="1">Uncharacterized protein</fullName>
    </submittedName>
</protein>
<comment type="caution">
    <text evidence="1">The sequence shown here is derived from an EMBL/GenBank/DDBJ whole genome shotgun (WGS) entry which is preliminary data.</text>
</comment>
<sequence>LKADVHRRVSVVNGEPLRKMKLLLNSLLLASLCALSSWSHLRQIVICDIGHINKTDLTLFIGVSSSGALVTQTPDLSVMEGETVNITCCITGAFDRAIVKWLKNQTTIKKVFINESQGSLRKEMSDCLNLTFTNITREDSGRYTCMVTVEIPTYNNVKGNGTVITVTTVSSRDNPNEKTAGEGQDNRTTTPIIISLAVVAPLLLVALACFCALRRRQAQAARVIYEVPHIDSEEADMDKHSTTSSRGSSQWCQVPVYESFDYFERVETKESG</sequence>
<name>A0ACB8X954_9TELE</name>
<feature type="non-terminal residue" evidence="1">
    <location>
        <position position="1"/>
    </location>
</feature>
<accession>A0ACB8X954</accession>